<proteinExistence type="inferred from homology"/>
<evidence type="ECO:0000313" key="7">
    <source>
        <dbReference type="Proteomes" id="UP000198846"/>
    </source>
</evidence>
<dbReference type="Pfam" id="PF01420">
    <property type="entry name" value="Methylase_S"/>
    <property type="match status" value="2"/>
</dbReference>
<dbReference type="Gene3D" id="1.10.287.1120">
    <property type="entry name" value="Bipartite methylase S protein"/>
    <property type="match status" value="1"/>
</dbReference>
<dbReference type="PANTHER" id="PTHR30408:SF12">
    <property type="entry name" value="TYPE I RESTRICTION ENZYME MJAVIII SPECIFICITY SUBUNIT"/>
    <property type="match status" value="1"/>
</dbReference>
<feature type="domain" description="Type I restriction modification DNA specificity" evidence="5">
    <location>
        <begin position="233"/>
        <end position="392"/>
    </location>
</feature>
<evidence type="ECO:0000256" key="3">
    <source>
        <dbReference type="ARBA" id="ARBA00023125"/>
    </source>
</evidence>
<keyword evidence="4" id="KW-0175">Coiled coil</keyword>
<feature type="domain" description="Type I restriction modification DNA specificity" evidence="5">
    <location>
        <begin position="19"/>
        <end position="197"/>
    </location>
</feature>
<evidence type="ECO:0000256" key="4">
    <source>
        <dbReference type="SAM" id="Coils"/>
    </source>
</evidence>
<sequence length="434" mass="50234">MKRYKSYKTTNISWYPEVPSEWKVCKVKHIANTYAGGTPSTIKSEYWDNGEIPWLPSGKLQNGEITTAEKFITVEGLKNSSTKWIKESTVLIALTGATCANIGFLNFEACANQSVVAIDEFKDRANSRFLYYMFLMMRKQILTHQTGGAQAGINDGNVKNLYLNLPSLKEQTQIAKYLDHKTQIIDALIEKKEQLIKKLQAQRQAIINEAVTKGLNPNTKMKDSGIEWLGWIPEHWEAKRLKYIFNIQKRIAGELGYDILSVTQRGLKVKDISNYKGQFSMDYSKYQIVYEGDFVMNHMDLLTGYVDISKQIGVTSPDYRVFELIEKKCNQQYFLYICQLCYKERIFYSHGQGVSQLGRWRLQAKEFNNMTFPFPSFEEQTEIADFINKKTKIMDRILVETEKSIKKLKSYRQSIISEAVTGKIDVRDWQPNEF</sequence>
<dbReference type="GO" id="GO:0003677">
    <property type="term" value="F:DNA binding"/>
    <property type="evidence" value="ECO:0007669"/>
    <property type="project" value="UniProtKB-KW"/>
</dbReference>
<dbReference type="CDD" id="cd17515">
    <property type="entry name" value="RMtype1_S_MjaORF132P_Sau1132ORF3780P-TRD1-CR1_like"/>
    <property type="match status" value="1"/>
</dbReference>
<keyword evidence="2" id="KW-0680">Restriction system</keyword>
<evidence type="ECO:0000256" key="1">
    <source>
        <dbReference type="ARBA" id="ARBA00010923"/>
    </source>
</evidence>
<dbReference type="STRING" id="283786.SAMN04487990_10498"/>
<dbReference type="RefSeq" id="WP_092132698.1">
    <property type="nucleotide sequence ID" value="NZ_FNQK01000004.1"/>
</dbReference>
<dbReference type="GO" id="GO:0009307">
    <property type="term" value="P:DNA restriction-modification system"/>
    <property type="evidence" value="ECO:0007669"/>
    <property type="project" value="UniProtKB-KW"/>
</dbReference>
<dbReference type="AlphaFoldDB" id="A0A1H3X0V1"/>
<accession>A0A1H3X0V1</accession>
<gene>
    <name evidence="6" type="ORF">SAMN04487990_10498</name>
</gene>
<dbReference type="Gene3D" id="3.90.220.20">
    <property type="entry name" value="DNA methylase specificity domains"/>
    <property type="match status" value="2"/>
</dbReference>
<dbReference type="InterPro" id="IPR044946">
    <property type="entry name" value="Restrct_endonuc_typeI_TRD_sf"/>
</dbReference>
<evidence type="ECO:0000256" key="2">
    <source>
        <dbReference type="ARBA" id="ARBA00022747"/>
    </source>
</evidence>
<dbReference type="EMBL" id="FNQK01000004">
    <property type="protein sequence ID" value="SDZ93029.1"/>
    <property type="molecule type" value="Genomic_DNA"/>
</dbReference>
<dbReference type="SUPFAM" id="SSF116734">
    <property type="entry name" value="DNA methylase specificity domain"/>
    <property type="match status" value="2"/>
</dbReference>
<protein>
    <submittedName>
        <fullName evidence="6">Type I restriction enzyme, S subunit</fullName>
    </submittedName>
</protein>
<comment type="similarity">
    <text evidence="1">Belongs to the type-I restriction system S methylase family.</text>
</comment>
<name>A0A1H3X0V1_BIZPA</name>
<evidence type="ECO:0000313" key="6">
    <source>
        <dbReference type="EMBL" id="SDZ93029.1"/>
    </source>
</evidence>
<dbReference type="Proteomes" id="UP000198846">
    <property type="component" value="Unassembled WGS sequence"/>
</dbReference>
<feature type="coiled-coil region" evidence="4">
    <location>
        <begin position="178"/>
        <end position="209"/>
    </location>
</feature>
<dbReference type="PANTHER" id="PTHR30408">
    <property type="entry name" value="TYPE-1 RESTRICTION ENZYME ECOKI SPECIFICITY PROTEIN"/>
    <property type="match status" value="1"/>
</dbReference>
<dbReference type="InterPro" id="IPR000055">
    <property type="entry name" value="Restrct_endonuc_typeI_TRD"/>
</dbReference>
<keyword evidence="7" id="KW-1185">Reference proteome</keyword>
<evidence type="ECO:0000259" key="5">
    <source>
        <dbReference type="Pfam" id="PF01420"/>
    </source>
</evidence>
<keyword evidence="3" id="KW-0238">DNA-binding</keyword>
<organism evidence="6 7">
    <name type="scientific">Bizionia paragorgiae</name>
    <dbReference type="NCBI Taxonomy" id="283786"/>
    <lineage>
        <taxon>Bacteria</taxon>
        <taxon>Pseudomonadati</taxon>
        <taxon>Bacteroidota</taxon>
        <taxon>Flavobacteriia</taxon>
        <taxon>Flavobacteriales</taxon>
        <taxon>Flavobacteriaceae</taxon>
        <taxon>Bizionia</taxon>
    </lineage>
</organism>
<dbReference type="InterPro" id="IPR052021">
    <property type="entry name" value="Type-I_RS_S_subunit"/>
</dbReference>
<dbReference type="OrthoDB" id="667970at2"/>
<reference evidence="6 7" key="1">
    <citation type="submission" date="2016-10" db="EMBL/GenBank/DDBJ databases">
        <authorList>
            <person name="de Groot N.N."/>
        </authorList>
    </citation>
    <scope>NUCLEOTIDE SEQUENCE [LARGE SCALE GENOMIC DNA]</scope>
    <source>
        <strain evidence="6 7">DSM 23842</strain>
    </source>
</reference>